<dbReference type="Pfam" id="PF00440">
    <property type="entry name" value="TetR_N"/>
    <property type="match status" value="1"/>
</dbReference>
<evidence type="ECO:0000256" key="4">
    <source>
        <dbReference type="PROSITE-ProRule" id="PRU00335"/>
    </source>
</evidence>
<feature type="region of interest" description="Disordered" evidence="5">
    <location>
        <begin position="1"/>
        <end position="23"/>
    </location>
</feature>
<dbReference type="PRINTS" id="PR00455">
    <property type="entry name" value="HTHTETR"/>
</dbReference>
<proteinExistence type="predicted"/>
<comment type="caution">
    <text evidence="7">The sequence shown here is derived from an EMBL/GenBank/DDBJ whole genome shotgun (WGS) entry which is preliminary data.</text>
</comment>
<dbReference type="AlphaFoldDB" id="A0A829YHW9"/>
<keyword evidence="1" id="KW-0805">Transcription regulation</keyword>
<dbReference type="GO" id="GO:0003700">
    <property type="term" value="F:DNA-binding transcription factor activity"/>
    <property type="evidence" value="ECO:0007669"/>
    <property type="project" value="TreeGrafter"/>
</dbReference>
<gene>
    <name evidence="7" type="ORF">GCM10011487_44210</name>
</gene>
<evidence type="ECO:0000256" key="1">
    <source>
        <dbReference type="ARBA" id="ARBA00023015"/>
    </source>
</evidence>
<evidence type="ECO:0000256" key="3">
    <source>
        <dbReference type="ARBA" id="ARBA00023163"/>
    </source>
</evidence>
<feature type="domain" description="HTH tetR-type" evidence="6">
    <location>
        <begin position="22"/>
        <end position="82"/>
    </location>
</feature>
<keyword evidence="2 4" id="KW-0238">DNA-binding</keyword>
<dbReference type="InterPro" id="IPR009057">
    <property type="entry name" value="Homeodomain-like_sf"/>
</dbReference>
<organism evidence="7 8">
    <name type="scientific">Steroidobacter agaridevorans</name>
    <dbReference type="NCBI Taxonomy" id="2695856"/>
    <lineage>
        <taxon>Bacteria</taxon>
        <taxon>Pseudomonadati</taxon>
        <taxon>Pseudomonadota</taxon>
        <taxon>Gammaproteobacteria</taxon>
        <taxon>Steroidobacterales</taxon>
        <taxon>Steroidobacteraceae</taxon>
        <taxon>Steroidobacter</taxon>
    </lineage>
</organism>
<dbReference type="PANTHER" id="PTHR30055:SF234">
    <property type="entry name" value="HTH-TYPE TRANSCRIPTIONAL REGULATOR BETI"/>
    <property type="match status" value="1"/>
</dbReference>
<accession>A0A829YHW9</accession>
<protein>
    <recommendedName>
        <fullName evidence="6">HTH tetR-type domain-containing protein</fullName>
    </recommendedName>
</protein>
<evidence type="ECO:0000313" key="7">
    <source>
        <dbReference type="EMBL" id="GFE82421.1"/>
    </source>
</evidence>
<dbReference type="SUPFAM" id="SSF46689">
    <property type="entry name" value="Homeodomain-like"/>
    <property type="match status" value="1"/>
</dbReference>
<dbReference type="RefSeq" id="WP_161814068.1">
    <property type="nucleotide sequence ID" value="NZ_BLJN01000004.1"/>
</dbReference>
<dbReference type="PANTHER" id="PTHR30055">
    <property type="entry name" value="HTH-TYPE TRANSCRIPTIONAL REGULATOR RUTR"/>
    <property type="match status" value="1"/>
</dbReference>
<dbReference type="EMBL" id="BLJN01000004">
    <property type="protein sequence ID" value="GFE82421.1"/>
    <property type="molecule type" value="Genomic_DNA"/>
</dbReference>
<feature type="DNA-binding region" description="H-T-H motif" evidence="4">
    <location>
        <begin position="45"/>
        <end position="64"/>
    </location>
</feature>
<evidence type="ECO:0000313" key="8">
    <source>
        <dbReference type="Proteomes" id="UP000445000"/>
    </source>
</evidence>
<dbReference type="Gene3D" id="1.10.357.10">
    <property type="entry name" value="Tetracycline Repressor, domain 2"/>
    <property type="match status" value="1"/>
</dbReference>
<reference evidence="8" key="1">
    <citation type="submission" date="2020-01" db="EMBL/GenBank/DDBJ databases">
        <title>'Steroidobacter agaridevorans' sp. nov., agar-degrading bacteria isolated from rhizosphere soils.</title>
        <authorList>
            <person name="Ikenaga M."/>
            <person name="Kataoka M."/>
            <person name="Murouchi A."/>
            <person name="Katsuragi S."/>
            <person name="Sakai M."/>
        </authorList>
    </citation>
    <scope>NUCLEOTIDE SEQUENCE [LARGE SCALE GENOMIC DNA]</scope>
    <source>
        <strain evidence="8">YU21-B</strain>
    </source>
</reference>
<evidence type="ECO:0000259" key="6">
    <source>
        <dbReference type="PROSITE" id="PS50977"/>
    </source>
</evidence>
<dbReference type="Proteomes" id="UP000445000">
    <property type="component" value="Unassembled WGS sequence"/>
</dbReference>
<evidence type="ECO:0000256" key="5">
    <source>
        <dbReference type="SAM" id="MobiDB-lite"/>
    </source>
</evidence>
<keyword evidence="3" id="KW-0804">Transcription</keyword>
<keyword evidence="8" id="KW-1185">Reference proteome</keyword>
<dbReference type="InterPro" id="IPR001647">
    <property type="entry name" value="HTH_TetR"/>
</dbReference>
<dbReference type="GO" id="GO:0000976">
    <property type="term" value="F:transcription cis-regulatory region binding"/>
    <property type="evidence" value="ECO:0007669"/>
    <property type="project" value="TreeGrafter"/>
</dbReference>
<dbReference type="PROSITE" id="PS50977">
    <property type="entry name" value="HTH_TETR_2"/>
    <property type="match status" value="1"/>
</dbReference>
<name>A0A829YHW9_9GAMM</name>
<dbReference type="InterPro" id="IPR050109">
    <property type="entry name" value="HTH-type_TetR-like_transc_reg"/>
</dbReference>
<sequence>MEVNPVQPAKPKKRRTQADRTASTKKALIEATIRVLNRVGYTGTTTALIAEEAGTSRGAILHQFGTRLELMVEVVKRVYENELRDYGPLLKAEPHQGHRISEFPEVIWGVLSRPAGVAVLEIFLGARSDADLAKRIRPTQIQIERDGMKHVRAILAVDEETLVAAMRLIVWSARGLSLAQTLVEKPEELRASVLLLRRLFELAESAGQLPQKATHTRPSRRSSAA</sequence>
<evidence type="ECO:0000256" key="2">
    <source>
        <dbReference type="ARBA" id="ARBA00023125"/>
    </source>
</evidence>